<dbReference type="GO" id="GO:0031146">
    <property type="term" value="P:SCF-dependent proteasomal ubiquitin-dependent protein catabolic process"/>
    <property type="evidence" value="ECO:0007669"/>
    <property type="project" value="TreeGrafter"/>
</dbReference>
<sequence length="385" mass="42690">MDAELQAFRSQWRDEVAARHGARASAAGRTARQPAPHVGDRGASSSRPSSPPRVPRQPDSLTSLLHTLTEAHAASVARHAAALAAEAQASADADEVDVAARRSAPPLPTSVHEMYPADEQGAVPVARLPDEVWVTILLHVVAPTVAPTLVPMAREHQTYVPEPGEPWRACTGPDYVSLERVGRVCWRLRWLSAQAPVWKAVVHATYAPPLQHVPCSWRDAFVHEPRVRMNGTYIATCAYTQQGLSVENVWVRVLHKVEFYRYMRFFPNGRCLSWLTTDAPSEAVRQLVPGLRTKGLAAGRWHMLLDDGAPPARRGATIVIDDLRDPHLRGYTFQMTLHLRPAPGRWHRLDMLAYSSLNLQTAEVVPIPHKHARPFVFSRVVGYGV</sequence>
<name>A0AAF0IZH2_9BASI</name>
<keyword evidence="1" id="KW-0833">Ubl conjugation pathway</keyword>
<organism evidence="4 5">
    <name type="scientific">Malassezia equina</name>
    <dbReference type="NCBI Taxonomy" id="1381935"/>
    <lineage>
        <taxon>Eukaryota</taxon>
        <taxon>Fungi</taxon>
        <taxon>Dikarya</taxon>
        <taxon>Basidiomycota</taxon>
        <taxon>Ustilaginomycotina</taxon>
        <taxon>Malasseziomycetes</taxon>
        <taxon>Malasseziales</taxon>
        <taxon>Malasseziaceae</taxon>
        <taxon>Malassezia</taxon>
    </lineage>
</organism>
<proteinExistence type="predicted"/>
<keyword evidence="5" id="KW-1185">Reference proteome</keyword>
<dbReference type="EMBL" id="CP119904">
    <property type="protein sequence ID" value="WFD23979.1"/>
    <property type="molecule type" value="Genomic_DNA"/>
</dbReference>
<accession>A0AAF0IZH2</accession>
<gene>
    <name evidence="4" type="ORF">MEQU1_002676</name>
</gene>
<evidence type="ECO:0000313" key="4">
    <source>
        <dbReference type="EMBL" id="WFD23979.1"/>
    </source>
</evidence>
<feature type="domain" description="F-box protein Hrt3/FBXO9 C-terminal" evidence="3">
    <location>
        <begin position="214"/>
        <end position="367"/>
    </location>
</feature>
<evidence type="ECO:0000259" key="3">
    <source>
        <dbReference type="Pfam" id="PF19270"/>
    </source>
</evidence>
<dbReference type="Gene3D" id="1.20.1280.50">
    <property type="match status" value="1"/>
</dbReference>
<dbReference type="Proteomes" id="UP001214415">
    <property type="component" value="Chromosome 5"/>
</dbReference>
<evidence type="ECO:0000313" key="5">
    <source>
        <dbReference type="Proteomes" id="UP001214415"/>
    </source>
</evidence>
<evidence type="ECO:0000256" key="2">
    <source>
        <dbReference type="SAM" id="MobiDB-lite"/>
    </source>
</evidence>
<dbReference type="PANTHER" id="PTHR12874:SF9">
    <property type="entry name" value="F-BOX ONLY PROTEIN 48"/>
    <property type="match status" value="1"/>
</dbReference>
<dbReference type="GO" id="GO:0019005">
    <property type="term" value="C:SCF ubiquitin ligase complex"/>
    <property type="evidence" value="ECO:0007669"/>
    <property type="project" value="TreeGrafter"/>
</dbReference>
<dbReference type="GO" id="GO:0005737">
    <property type="term" value="C:cytoplasm"/>
    <property type="evidence" value="ECO:0007669"/>
    <property type="project" value="TreeGrafter"/>
</dbReference>
<dbReference type="InterPro" id="IPR045464">
    <property type="entry name" value="Hrt3/FBXO9_C"/>
</dbReference>
<dbReference type="Pfam" id="PF19270">
    <property type="entry name" value="FBO_C"/>
    <property type="match status" value="1"/>
</dbReference>
<feature type="compositionally biased region" description="Low complexity" evidence="2">
    <location>
        <begin position="23"/>
        <end position="32"/>
    </location>
</feature>
<evidence type="ECO:0000256" key="1">
    <source>
        <dbReference type="ARBA" id="ARBA00022786"/>
    </source>
</evidence>
<dbReference type="AlphaFoldDB" id="A0AAF0IZH2"/>
<dbReference type="PANTHER" id="PTHR12874">
    <property type="entry name" value="F-BOX ONLY PROTEIN 48-RELATED"/>
    <property type="match status" value="1"/>
</dbReference>
<feature type="region of interest" description="Disordered" evidence="2">
    <location>
        <begin position="1"/>
        <end position="59"/>
    </location>
</feature>
<protein>
    <recommendedName>
        <fullName evidence="3">F-box protein Hrt3/FBXO9 C-terminal domain-containing protein</fullName>
    </recommendedName>
</protein>
<reference evidence="4" key="1">
    <citation type="submission" date="2023-03" db="EMBL/GenBank/DDBJ databases">
        <title>Mating type loci evolution in Malassezia.</title>
        <authorList>
            <person name="Coelho M.A."/>
        </authorList>
    </citation>
    <scope>NUCLEOTIDE SEQUENCE</scope>
    <source>
        <strain evidence="4">CBS 12830</strain>
    </source>
</reference>